<sequence length="117" mass="13040">MGEDTVTFLRDALGDLRSEVGLLQAEIASARRDIAAIEARHLALEAWRNRFELQVAGTQERFIDKSDELVDAFARFRSELAQFRGEQSGSHRVIMVVIGVISAVIGSVADHWLRFVG</sequence>
<evidence type="ECO:0000256" key="1">
    <source>
        <dbReference type="SAM" id="Coils"/>
    </source>
</evidence>
<dbReference type="STRING" id="349163.Acry_2530"/>
<feature type="transmembrane region" description="Helical" evidence="2">
    <location>
        <begin position="93"/>
        <end position="113"/>
    </location>
</feature>
<keyword evidence="2" id="KW-1133">Transmembrane helix</keyword>
<dbReference type="RefSeq" id="WP_007422432.1">
    <property type="nucleotide sequence ID" value="NC_009484.1"/>
</dbReference>
<keyword evidence="2" id="KW-0472">Membrane</keyword>
<keyword evidence="4" id="KW-1185">Reference proteome</keyword>
<dbReference type="HOGENOM" id="CLU_2079611_0_0_5"/>
<dbReference type="EMBL" id="CP000697">
    <property type="protein sequence ID" value="ABQ31721.1"/>
    <property type="molecule type" value="Genomic_DNA"/>
</dbReference>
<feature type="coiled-coil region" evidence="1">
    <location>
        <begin position="13"/>
        <end position="40"/>
    </location>
</feature>
<evidence type="ECO:0000313" key="3">
    <source>
        <dbReference type="EMBL" id="ABQ31721.1"/>
    </source>
</evidence>
<dbReference type="Proteomes" id="UP000000245">
    <property type="component" value="Chromosome"/>
</dbReference>
<protein>
    <submittedName>
        <fullName evidence="3">Uncharacterized protein</fullName>
    </submittedName>
</protein>
<evidence type="ECO:0000256" key="2">
    <source>
        <dbReference type="SAM" id="Phobius"/>
    </source>
</evidence>
<evidence type="ECO:0000313" key="4">
    <source>
        <dbReference type="Proteomes" id="UP000000245"/>
    </source>
</evidence>
<name>A5G1I9_ACICJ</name>
<keyword evidence="1" id="KW-0175">Coiled coil</keyword>
<reference evidence="3 4" key="1">
    <citation type="submission" date="2007-05" db="EMBL/GenBank/DDBJ databases">
        <title>Complete sequence of chromosome of Acidiphilium cryptum JF-5.</title>
        <authorList>
            <consortium name="US DOE Joint Genome Institute"/>
            <person name="Copeland A."/>
            <person name="Lucas S."/>
            <person name="Lapidus A."/>
            <person name="Barry K."/>
            <person name="Detter J.C."/>
            <person name="Glavina del Rio T."/>
            <person name="Hammon N."/>
            <person name="Israni S."/>
            <person name="Dalin E."/>
            <person name="Tice H."/>
            <person name="Pitluck S."/>
            <person name="Sims D."/>
            <person name="Brettin T."/>
            <person name="Bruce D."/>
            <person name="Han C."/>
            <person name="Schmutz J."/>
            <person name="Larimer F."/>
            <person name="Land M."/>
            <person name="Hauser L."/>
            <person name="Kyrpides N."/>
            <person name="Kim E."/>
            <person name="Magnuson T."/>
            <person name="Richardson P."/>
        </authorList>
    </citation>
    <scope>NUCLEOTIDE SEQUENCE [LARGE SCALE GENOMIC DNA]</scope>
    <source>
        <strain evidence="3 4">JF-5</strain>
    </source>
</reference>
<dbReference type="KEGG" id="acr:Acry_2530"/>
<dbReference type="AlphaFoldDB" id="A5G1I9"/>
<organism evidence="3 4">
    <name type="scientific">Acidiphilium cryptum (strain JF-5)</name>
    <dbReference type="NCBI Taxonomy" id="349163"/>
    <lineage>
        <taxon>Bacteria</taxon>
        <taxon>Pseudomonadati</taxon>
        <taxon>Pseudomonadota</taxon>
        <taxon>Alphaproteobacteria</taxon>
        <taxon>Acetobacterales</taxon>
        <taxon>Acidocellaceae</taxon>
        <taxon>Acidiphilium</taxon>
    </lineage>
</organism>
<accession>A5G1I9</accession>
<keyword evidence="2" id="KW-0812">Transmembrane</keyword>
<proteinExistence type="predicted"/>
<gene>
    <name evidence="3" type="ordered locus">Acry_2530</name>
</gene>